<evidence type="ECO:0000256" key="3">
    <source>
        <dbReference type="ARBA" id="ARBA00023027"/>
    </source>
</evidence>
<evidence type="ECO:0000313" key="8">
    <source>
        <dbReference type="Proteomes" id="UP001144397"/>
    </source>
</evidence>
<dbReference type="Pfam" id="PF00389">
    <property type="entry name" value="2-Hacid_dh"/>
    <property type="match status" value="1"/>
</dbReference>
<comment type="caution">
    <text evidence="7">The sequence shown here is derived from an EMBL/GenBank/DDBJ whole genome shotgun (WGS) entry which is preliminary data.</text>
</comment>
<dbReference type="InterPro" id="IPR036291">
    <property type="entry name" value="NAD(P)-bd_dom_sf"/>
</dbReference>
<dbReference type="GO" id="GO:0016616">
    <property type="term" value="F:oxidoreductase activity, acting on the CH-OH group of donors, NAD or NADP as acceptor"/>
    <property type="evidence" value="ECO:0007669"/>
    <property type="project" value="InterPro"/>
</dbReference>
<evidence type="ECO:0000256" key="1">
    <source>
        <dbReference type="ARBA" id="ARBA00005854"/>
    </source>
</evidence>
<reference evidence="7" key="1">
    <citation type="submission" date="2022-12" db="EMBL/GenBank/DDBJ databases">
        <title>Reference genome sequencing for broad-spectrum identification of bacterial and archaeal isolates by mass spectrometry.</title>
        <authorList>
            <person name="Sekiguchi Y."/>
            <person name="Tourlousse D.M."/>
        </authorList>
    </citation>
    <scope>NUCLEOTIDE SEQUENCE</scope>
    <source>
        <strain evidence="7">301</strain>
    </source>
</reference>
<dbReference type="SUPFAM" id="SSF51735">
    <property type="entry name" value="NAD(P)-binding Rossmann-fold domains"/>
    <property type="match status" value="1"/>
</dbReference>
<dbReference type="AlphaFoldDB" id="A0A9W6CJQ7"/>
<gene>
    <name evidence="7" type="ORF">XFLAVUS301_34150</name>
</gene>
<dbReference type="PANTHER" id="PTHR42789">
    <property type="entry name" value="D-ISOMER SPECIFIC 2-HYDROXYACID DEHYDROGENASE FAMILY PROTEIN (AFU_ORTHOLOGUE AFUA_6G10090)"/>
    <property type="match status" value="1"/>
</dbReference>
<evidence type="ECO:0000259" key="6">
    <source>
        <dbReference type="Pfam" id="PF02826"/>
    </source>
</evidence>
<keyword evidence="2 4" id="KW-0560">Oxidoreductase</keyword>
<dbReference type="PANTHER" id="PTHR42789:SF1">
    <property type="entry name" value="D-ISOMER SPECIFIC 2-HYDROXYACID DEHYDROGENASE FAMILY PROTEIN (AFU_ORTHOLOGUE AFUA_6G10090)"/>
    <property type="match status" value="1"/>
</dbReference>
<dbReference type="CDD" id="cd12173">
    <property type="entry name" value="PGDH_4"/>
    <property type="match status" value="1"/>
</dbReference>
<dbReference type="EMBL" id="BSDO01000005">
    <property type="protein sequence ID" value="GLI23741.1"/>
    <property type="molecule type" value="Genomic_DNA"/>
</dbReference>
<dbReference type="Pfam" id="PF02826">
    <property type="entry name" value="2-Hacid_dh_C"/>
    <property type="match status" value="1"/>
</dbReference>
<evidence type="ECO:0000259" key="5">
    <source>
        <dbReference type="Pfam" id="PF00389"/>
    </source>
</evidence>
<dbReference type="PROSITE" id="PS00670">
    <property type="entry name" value="D_2_HYDROXYACID_DH_2"/>
    <property type="match status" value="1"/>
</dbReference>
<dbReference type="PROSITE" id="PS00671">
    <property type="entry name" value="D_2_HYDROXYACID_DH_3"/>
    <property type="match status" value="1"/>
</dbReference>
<evidence type="ECO:0000313" key="7">
    <source>
        <dbReference type="EMBL" id="GLI23741.1"/>
    </source>
</evidence>
<organism evidence="7 8">
    <name type="scientific">Xanthobacter flavus</name>
    <dbReference type="NCBI Taxonomy" id="281"/>
    <lineage>
        <taxon>Bacteria</taxon>
        <taxon>Pseudomonadati</taxon>
        <taxon>Pseudomonadota</taxon>
        <taxon>Alphaproteobacteria</taxon>
        <taxon>Hyphomicrobiales</taxon>
        <taxon>Xanthobacteraceae</taxon>
        <taxon>Xanthobacter</taxon>
    </lineage>
</organism>
<keyword evidence="3" id="KW-0520">NAD</keyword>
<dbReference type="InterPro" id="IPR006140">
    <property type="entry name" value="D-isomer_DH_NAD-bd"/>
</dbReference>
<evidence type="ECO:0000256" key="2">
    <source>
        <dbReference type="ARBA" id="ARBA00023002"/>
    </source>
</evidence>
<dbReference type="SUPFAM" id="SSF52283">
    <property type="entry name" value="Formate/glycerate dehydrogenase catalytic domain-like"/>
    <property type="match status" value="1"/>
</dbReference>
<feature type="domain" description="D-isomer specific 2-hydroxyacid dehydrogenase NAD-binding" evidence="6">
    <location>
        <begin position="129"/>
        <end position="303"/>
    </location>
</feature>
<dbReference type="InterPro" id="IPR029753">
    <property type="entry name" value="D-isomer_DH_CS"/>
</dbReference>
<evidence type="ECO:0000256" key="4">
    <source>
        <dbReference type="RuleBase" id="RU003719"/>
    </source>
</evidence>
<dbReference type="InterPro" id="IPR006139">
    <property type="entry name" value="D-isomer_2_OHA_DH_cat_dom"/>
</dbReference>
<comment type="similarity">
    <text evidence="1 4">Belongs to the D-isomer specific 2-hydroxyacid dehydrogenase family.</text>
</comment>
<name>A0A9W6CJQ7_XANFL</name>
<dbReference type="Gene3D" id="3.40.50.720">
    <property type="entry name" value="NAD(P)-binding Rossmann-like Domain"/>
    <property type="match status" value="2"/>
</dbReference>
<feature type="domain" description="D-isomer specific 2-hydroxyacid dehydrogenase catalytic" evidence="5">
    <location>
        <begin position="23"/>
        <end position="328"/>
    </location>
</feature>
<dbReference type="FunFam" id="3.40.50.720:FF:000203">
    <property type="entry name" value="D-3-phosphoglycerate dehydrogenase (SerA)"/>
    <property type="match status" value="1"/>
</dbReference>
<accession>A0A9W6CJQ7</accession>
<dbReference type="InterPro" id="IPR050857">
    <property type="entry name" value="D-2-hydroxyacid_DH"/>
</dbReference>
<dbReference type="GO" id="GO:0051287">
    <property type="term" value="F:NAD binding"/>
    <property type="evidence" value="ECO:0007669"/>
    <property type="project" value="InterPro"/>
</dbReference>
<sequence>MPSFRAQNDNIRKRQPETPMPDIVVTEFMDEAALAALRDRHEVHYDPALVDQPDTLNALLKDARALIVRNRTQVRGALLAAAPRLEVVGRLGVGLDNIDVEACRARGIAVRPATGANDLAVAEYVICGVMMLLRGAYHASAEVAGGAWPRTRLMGRETSGRILGLVGFGAIARETARRAVALGMEVIAHDPFLDAGNSAFAANGARPASLDALLRNADAVSLHVPLTAETRGLIGADALACMRPDAVLINAARGGVVDEAALAEALKAGRLAGAMLDVFETEPLPGGSPLEGVPNLILTPHIAGVTVESNVRVSEAVAIAVAQVLQEKAA</sequence>
<dbReference type="Proteomes" id="UP001144397">
    <property type="component" value="Unassembled WGS sequence"/>
</dbReference>
<evidence type="ECO:0008006" key="9">
    <source>
        <dbReference type="Google" id="ProtNLM"/>
    </source>
</evidence>
<protein>
    <recommendedName>
        <fullName evidence="9">(S)-sulfolactate dehydrogenase</fullName>
    </recommendedName>
</protein>
<proteinExistence type="inferred from homology"/>